<feature type="transmembrane region" description="Helical" evidence="1">
    <location>
        <begin position="43"/>
        <end position="62"/>
    </location>
</feature>
<dbReference type="AlphaFoldDB" id="A0A378K097"/>
<keyword evidence="1" id="KW-0472">Membrane</keyword>
<gene>
    <name evidence="3" type="ORF">Lmor_0978</name>
    <name evidence="4" type="ORF">NCTC12239_01618</name>
</gene>
<keyword evidence="1" id="KW-0812">Transmembrane</keyword>
<dbReference type="RefSeq" id="WP_028384725.1">
    <property type="nucleotide sequence ID" value="NZ_CAAAJG010000009.1"/>
</dbReference>
<keyword evidence="1" id="KW-1133">Transmembrane helix</keyword>
<proteinExistence type="predicted"/>
<feature type="domain" description="Inositolphosphotransferase Aur1/Ipt1" evidence="2">
    <location>
        <begin position="103"/>
        <end position="283"/>
    </location>
</feature>
<dbReference type="OrthoDB" id="5653236at2"/>
<evidence type="ECO:0000313" key="3">
    <source>
        <dbReference type="EMBL" id="KTD35531.1"/>
    </source>
</evidence>
<dbReference type="GO" id="GO:0016020">
    <property type="term" value="C:membrane"/>
    <property type="evidence" value="ECO:0007669"/>
    <property type="project" value="UniProtKB-SubCell"/>
</dbReference>
<feature type="transmembrane region" description="Helical" evidence="1">
    <location>
        <begin position="245"/>
        <end position="264"/>
    </location>
</feature>
<dbReference type="Pfam" id="PF14378">
    <property type="entry name" value="PAP2_3"/>
    <property type="match status" value="1"/>
</dbReference>
<dbReference type="InterPro" id="IPR036938">
    <property type="entry name" value="PAP2/HPO_sf"/>
</dbReference>
<dbReference type="InterPro" id="IPR026841">
    <property type="entry name" value="Aur1/Ipt1"/>
</dbReference>
<dbReference type="EMBL" id="UGOG01000001">
    <property type="protein sequence ID" value="STX62679.1"/>
    <property type="molecule type" value="Genomic_DNA"/>
</dbReference>
<feature type="transmembrane region" description="Helical" evidence="1">
    <location>
        <begin position="161"/>
        <end position="179"/>
    </location>
</feature>
<dbReference type="SUPFAM" id="SSF48317">
    <property type="entry name" value="Acid phosphatase/Vanadium-dependent haloperoxidase"/>
    <property type="match status" value="1"/>
</dbReference>
<name>A0A378K097_9GAMM</name>
<feature type="transmembrane region" description="Helical" evidence="1">
    <location>
        <begin position="270"/>
        <end position="287"/>
    </location>
</feature>
<evidence type="ECO:0000313" key="5">
    <source>
        <dbReference type="Proteomes" id="UP000054985"/>
    </source>
</evidence>
<reference evidence="3 5" key="1">
    <citation type="submission" date="2015-11" db="EMBL/GenBank/DDBJ databases">
        <title>Genomic analysis of 38 Legionella species identifies large and diverse effector repertoires.</title>
        <authorList>
            <person name="Burstein D."/>
            <person name="Amaro F."/>
            <person name="Zusman T."/>
            <person name="Lifshitz Z."/>
            <person name="Cohen O."/>
            <person name="Gilbert J.A."/>
            <person name="Pupko T."/>
            <person name="Shuman H.A."/>
            <person name="Segal G."/>
        </authorList>
    </citation>
    <scope>NUCLEOTIDE SEQUENCE [LARGE SCALE GENOMIC DNA]</scope>
    <source>
        <strain evidence="3 5">ATCC 43877</strain>
    </source>
</reference>
<organism evidence="4 6">
    <name type="scientific">Legionella moravica</name>
    <dbReference type="NCBI Taxonomy" id="39962"/>
    <lineage>
        <taxon>Bacteria</taxon>
        <taxon>Pseudomonadati</taxon>
        <taxon>Pseudomonadota</taxon>
        <taxon>Gammaproteobacteria</taxon>
        <taxon>Legionellales</taxon>
        <taxon>Legionellaceae</taxon>
        <taxon>Legionella</taxon>
    </lineage>
</organism>
<dbReference type="Gene3D" id="1.20.144.10">
    <property type="entry name" value="Phosphatidic acid phosphatase type 2/haloperoxidase"/>
    <property type="match status" value="1"/>
</dbReference>
<feature type="transmembrane region" description="Helical" evidence="1">
    <location>
        <begin position="12"/>
        <end position="31"/>
    </location>
</feature>
<accession>A0A378K097</accession>
<dbReference type="STRING" id="39962.Lmor_0978"/>
<sequence length="294" mass="33514">MQNNINRYLPLLVCLIIGLSFCALLINHILFKFPGNNFFPEGTPVLALILCINYLGLFVYFGAHSKASRSGKELLYFFFVMCLIALATNAVQLTPFSPIDIYIVQFESKLNINMVSILEWTNNYQWFKLMLTIIYSSIHYQMSIIPLLIIAAGKFYLLREYYFLLLVTVIIGFTFYYFFPTTAPASILSSPLFSPEQIATGYKFNQIHHHINPTTNEGGLIALPSFHTVWAIYCVYLLKEWMIPCAILLIINALLIISCVLLGWHYPIDIFGGLILAAAGFYLLKLARERISLC</sequence>
<evidence type="ECO:0000313" key="6">
    <source>
        <dbReference type="Proteomes" id="UP000254040"/>
    </source>
</evidence>
<keyword evidence="5" id="KW-1185">Reference proteome</keyword>
<dbReference type="EMBL" id="LNYN01000014">
    <property type="protein sequence ID" value="KTD35531.1"/>
    <property type="molecule type" value="Genomic_DNA"/>
</dbReference>
<reference evidence="4 6" key="2">
    <citation type="submission" date="2018-06" db="EMBL/GenBank/DDBJ databases">
        <authorList>
            <consortium name="Pathogen Informatics"/>
            <person name="Doyle S."/>
        </authorList>
    </citation>
    <scope>NUCLEOTIDE SEQUENCE [LARGE SCALE GENOMIC DNA]</scope>
    <source>
        <strain evidence="4 6">NCTC12239</strain>
    </source>
</reference>
<dbReference type="Proteomes" id="UP000254040">
    <property type="component" value="Unassembled WGS sequence"/>
</dbReference>
<protein>
    <submittedName>
        <fullName evidence="3 4">PAP2 superfamily</fullName>
    </submittedName>
</protein>
<feature type="transmembrane region" description="Helical" evidence="1">
    <location>
        <begin position="126"/>
        <end position="149"/>
    </location>
</feature>
<evidence type="ECO:0000313" key="4">
    <source>
        <dbReference type="EMBL" id="STX62679.1"/>
    </source>
</evidence>
<evidence type="ECO:0000259" key="2">
    <source>
        <dbReference type="Pfam" id="PF14378"/>
    </source>
</evidence>
<dbReference type="Proteomes" id="UP000054985">
    <property type="component" value="Unassembled WGS sequence"/>
</dbReference>
<feature type="transmembrane region" description="Helical" evidence="1">
    <location>
        <begin position="219"/>
        <end position="238"/>
    </location>
</feature>
<feature type="transmembrane region" description="Helical" evidence="1">
    <location>
        <begin position="74"/>
        <end position="93"/>
    </location>
</feature>
<evidence type="ECO:0000256" key="1">
    <source>
        <dbReference type="SAM" id="Phobius"/>
    </source>
</evidence>